<dbReference type="GO" id="GO:0016020">
    <property type="term" value="C:membrane"/>
    <property type="evidence" value="ECO:0007669"/>
    <property type="project" value="UniProtKB-SubCell"/>
</dbReference>
<dbReference type="Pfam" id="PF00005">
    <property type="entry name" value="ABC_tran"/>
    <property type="match status" value="1"/>
</dbReference>
<comment type="subcellular location">
    <subcellularLocation>
        <location evidence="1">Membrane</location>
        <topology evidence="1">Multi-pass membrane protein</topology>
    </subcellularLocation>
</comment>
<keyword evidence="8" id="KW-1185">Reference proteome</keyword>
<name>A0ABD1M7K2_9FABA</name>
<feature type="domain" description="ABC transporter" evidence="6">
    <location>
        <begin position="6"/>
        <end position="113"/>
    </location>
</feature>
<dbReference type="SUPFAM" id="SSF52540">
    <property type="entry name" value="P-loop containing nucleoside triphosphate hydrolases"/>
    <property type="match status" value="1"/>
</dbReference>
<evidence type="ECO:0000256" key="5">
    <source>
        <dbReference type="ARBA" id="ARBA00023136"/>
    </source>
</evidence>
<dbReference type="EMBL" id="JBGMDY010000006">
    <property type="protein sequence ID" value="KAL2331766.1"/>
    <property type="molecule type" value="Genomic_DNA"/>
</dbReference>
<keyword evidence="3" id="KW-0812">Transmembrane</keyword>
<sequence length="123" mass="13490">MVVLSASGFSKSTLIDAIANRISKDNLKGVVTLNNDALETSLLKVNSSYVMQDDLLFPMLTVEETLSFAAEFRLPYSLSKSKKKACVQTFIDQFGLRSATSAVIGDEGHRWVSGVTPRNLEIM</sequence>
<evidence type="ECO:0000259" key="6">
    <source>
        <dbReference type="Pfam" id="PF00005"/>
    </source>
</evidence>
<dbReference type="Proteomes" id="UP001603857">
    <property type="component" value="Unassembled WGS sequence"/>
</dbReference>
<keyword evidence="5" id="KW-0472">Membrane</keyword>
<protein>
    <recommendedName>
        <fullName evidence="6">ABC transporter domain-containing protein</fullName>
    </recommendedName>
</protein>
<evidence type="ECO:0000313" key="7">
    <source>
        <dbReference type="EMBL" id="KAL2331766.1"/>
    </source>
</evidence>
<proteinExistence type="predicted"/>
<evidence type="ECO:0000256" key="3">
    <source>
        <dbReference type="ARBA" id="ARBA00022692"/>
    </source>
</evidence>
<dbReference type="AlphaFoldDB" id="A0ABD1M7K2"/>
<comment type="caution">
    <text evidence="7">The sequence shown here is derived from an EMBL/GenBank/DDBJ whole genome shotgun (WGS) entry which is preliminary data.</text>
</comment>
<evidence type="ECO:0000256" key="4">
    <source>
        <dbReference type="ARBA" id="ARBA00022989"/>
    </source>
</evidence>
<keyword evidence="2" id="KW-0813">Transport</keyword>
<keyword evidence="4" id="KW-1133">Transmembrane helix</keyword>
<gene>
    <name evidence="7" type="ORF">Fmac_019347</name>
</gene>
<dbReference type="PANTHER" id="PTHR48041">
    <property type="entry name" value="ABC TRANSPORTER G FAMILY MEMBER 28"/>
    <property type="match status" value="1"/>
</dbReference>
<dbReference type="InterPro" id="IPR050352">
    <property type="entry name" value="ABCG_transporters"/>
</dbReference>
<dbReference type="PANTHER" id="PTHR48041:SF109">
    <property type="entry name" value="ABC TRANSPORTER G FAMILY MEMBER 20"/>
    <property type="match status" value="1"/>
</dbReference>
<accession>A0ABD1M7K2</accession>
<evidence type="ECO:0000256" key="1">
    <source>
        <dbReference type="ARBA" id="ARBA00004141"/>
    </source>
</evidence>
<dbReference type="InterPro" id="IPR027417">
    <property type="entry name" value="P-loop_NTPase"/>
</dbReference>
<organism evidence="7 8">
    <name type="scientific">Flemingia macrophylla</name>
    <dbReference type="NCBI Taxonomy" id="520843"/>
    <lineage>
        <taxon>Eukaryota</taxon>
        <taxon>Viridiplantae</taxon>
        <taxon>Streptophyta</taxon>
        <taxon>Embryophyta</taxon>
        <taxon>Tracheophyta</taxon>
        <taxon>Spermatophyta</taxon>
        <taxon>Magnoliopsida</taxon>
        <taxon>eudicotyledons</taxon>
        <taxon>Gunneridae</taxon>
        <taxon>Pentapetalae</taxon>
        <taxon>rosids</taxon>
        <taxon>fabids</taxon>
        <taxon>Fabales</taxon>
        <taxon>Fabaceae</taxon>
        <taxon>Papilionoideae</taxon>
        <taxon>50 kb inversion clade</taxon>
        <taxon>NPAAA clade</taxon>
        <taxon>indigoferoid/millettioid clade</taxon>
        <taxon>Phaseoleae</taxon>
        <taxon>Flemingia</taxon>
    </lineage>
</organism>
<evidence type="ECO:0000313" key="8">
    <source>
        <dbReference type="Proteomes" id="UP001603857"/>
    </source>
</evidence>
<evidence type="ECO:0000256" key="2">
    <source>
        <dbReference type="ARBA" id="ARBA00022448"/>
    </source>
</evidence>
<reference evidence="7 8" key="1">
    <citation type="submission" date="2024-08" db="EMBL/GenBank/DDBJ databases">
        <title>Insights into the chromosomal genome structure of Flemingia macrophylla.</title>
        <authorList>
            <person name="Ding Y."/>
            <person name="Zhao Y."/>
            <person name="Bi W."/>
            <person name="Wu M."/>
            <person name="Zhao G."/>
            <person name="Gong Y."/>
            <person name="Li W."/>
            <person name="Zhang P."/>
        </authorList>
    </citation>
    <scope>NUCLEOTIDE SEQUENCE [LARGE SCALE GENOMIC DNA]</scope>
    <source>
        <strain evidence="7">DYQJB</strain>
        <tissue evidence="7">Leaf</tissue>
    </source>
</reference>
<dbReference type="Gene3D" id="3.40.50.300">
    <property type="entry name" value="P-loop containing nucleotide triphosphate hydrolases"/>
    <property type="match status" value="1"/>
</dbReference>
<dbReference type="InterPro" id="IPR003439">
    <property type="entry name" value="ABC_transporter-like_ATP-bd"/>
</dbReference>